<dbReference type="STRING" id="550540.Fbal_2818"/>
<dbReference type="InterPro" id="IPR046879">
    <property type="entry name" value="KANL3/Tex30_Abhydrolase"/>
</dbReference>
<dbReference type="Pfam" id="PF20408">
    <property type="entry name" value="Abhydrolase_11"/>
    <property type="match status" value="1"/>
</dbReference>
<sequence>MILSPLPTEALPAGFRLDGNPMAPNLVLLAHGAGAGMDHPFMTKFAALLGSDEIAVIRFEFPYMIRARDEGKRRPPDKLPRLIECYQQWIKAFAGSGRRLFLAGKSMGGRVATVCGADHDVEGVIALGYPFHPVGKTEPDKWRWEPIQACQVPLLILQGQRDSFGSETELAGQPLPSGTTLEWITDGDHSLVPRKRSGLSEQDNLKRAADLARGFIKGCAS</sequence>
<dbReference type="PANTHER" id="PTHR13136">
    <property type="entry name" value="TESTIS DEVELOPMENT PROTEIN PRTD"/>
    <property type="match status" value="1"/>
</dbReference>
<dbReference type="RefSeq" id="WP_013346326.1">
    <property type="nucleotide sequence ID" value="NC_014541.1"/>
</dbReference>
<dbReference type="AlphaFoldDB" id="E1SS88"/>
<dbReference type="InterPro" id="IPR029058">
    <property type="entry name" value="AB_hydrolase_fold"/>
</dbReference>
<dbReference type="ESTHER" id="ferbd-e1ss88">
    <property type="family name" value="NLS3-Tex30"/>
</dbReference>
<reference evidence="2 3" key="1">
    <citation type="journal article" date="2010" name="Stand. Genomic Sci.">
        <title>Complete genome sequence of Ferrimonas balearica type strain (PAT).</title>
        <authorList>
            <person name="Nolan M."/>
            <person name="Sikorski J."/>
            <person name="Davenport K."/>
            <person name="Lucas S."/>
            <person name="Glavina Del Rio T."/>
            <person name="Tice H."/>
            <person name="Cheng J."/>
            <person name="Goodwin L."/>
            <person name="Pitluck S."/>
            <person name="Liolios K."/>
            <person name="Ivanova N."/>
            <person name="Mavromatis K."/>
            <person name="Ovchinnikova G."/>
            <person name="Pati A."/>
            <person name="Chen A."/>
            <person name="Palaniappan K."/>
            <person name="Land M."/>
            <person name="Hauser L."/>
            <person name="Chang Y."/>
            <person name="Jeffries C."/>
            <person name="Tapia R."/>
            <person name="Brettin T."/>
            <person name="Detter J."/>
            <person name="Han C."/>
            <person name="Yasawong M."/>
            <person name="Rohde M."/>
            <person name="Tindall B."/>
            <person name="Goker M."/>
            <person name="Woyke T."/>
            <person name="Bristow J."/>
            <person name="Eisen J."/>
            <person name="Markowitz V."/>
            <person name="Hugenholtz P."/>
            <person name="Kyrpides N."/>
            <person name="Klenk H."/>
            <person name="Lapidus A."/>
        </authorList>
    </citation>
    <scope>NUCLEOTIDE SEQUENCE [LARGE SCALE GENOMIC DNA]</scope>
    <source>
        <strain evidence="3">DSM 9799 / CCM 4581 / KCTC 23876 / PAT</strain>
    </source>
</reference>
<dbReference type="eggNOG" id="COG3571">
    <property type="taxonomic scope" value="Bacteria"/>
</dbReference>
<evidence type="ECO:0000259" key="1">
    <source>
        <dbReference type="Pfam" id="PF20408"/>
    </source>
</evidence>
<evidence type="ECO:0000313" key="2">
    <source>
        <dbReference type="EMBL" id="ADN77020.1"/>
    </source>
</evidence>
<evidence type="ECO:0000313" key="3">
    <source>
        <dbReference type="Proteomes" id="UP000006683"/>
    </source>
</evidence>
<keyword evidence="3" id="KW-1185">Reference proteome</keyword>
<dbReference type="EMBL" id="CP002209">
    <property type="protein sequence ID" value="ADN77020.1"/>
    <property type="molecule type" value="Genomic_DNA"/>
</dbReference>
<dbReference type="SUPFAM" id="SSF53474">
    <property type="entry name" value="alpha/beta-Hydrolases"/>
    <property type="match status" value="1"/>
</dbReference>
<proteinExistence type="predicted"/>
<dbReference type="Gene3D" id="3.40.50.1820">
    <property type="entry name" value="alpha/beta hydrolase"/>
    <property type="match status" value="1"/>
</dbReference>
<dbReference type="InterPro" id="IPR026555">
    <property type="entry name" value="NSL3/Tex30"/>
</dbReference>
<accession>E1SS88</accession>
<dbReference type="HOGENOM" id="CLU_072792_1_2_6"/>
<feature type="domain" description="KANL3/Tex30 alpha/beta hydrolase-like" evidence="1">
    <location>
        <begin position="25"/>
        <end position="217"/>
    </location>
</feature>
<dbReference type="KEGG" id="fbl:Fbal_2818"/>
<dbReference type="PANTHER" id="PTHR13136:SF11">
    <property type="entry name" value="TESTIS-EXPRESSED PROTEIN 30"/>
    <property type="match status" value="1"/>
</dbReference>
<organism evidence="2 3">
    <name type="scientific">Ferrimonas balearica (strain DSM 9799 / CCM 4581 / KCTC 23876 / PAT)</name>
    <dbReference type="NCBI Taxonomy" id="550540"/>
    <lineage>
        <taxon>Bacteria</taxon>
        <taxon>Pseudomonadati</taxon>
        <taxon>Pseudomonadota</taxon>
        <taxon>Gammaproteobacteria</taxon>
        <taxon>Alteromonadales</taxon>
        <taxon>Ferrimonadaceae</taxon>
        <taxon>Ferrimonas</taxon>
    </lineage>
</organism>
<name>E1SS88_FERBD</name>
<dbReference type="Proteomes" id="UP000006683">
    <property type="component" value="Chromosome"/>
</dbReference>
<protein>
    <recommendedName>
        <fullName evidence="1">KANL3/Tex30 alpha/beta hydrolase-like domain-containing protein</fullName>
    </recommendedName>
</protein>
<gene>
    <name evidence="2" type="ordered locus">Fbal_2818</name>
</gene>
<dbReference type="GeneID" id="67183037"/>